<dbReference type="Pfam" id="PF03392">
    <property type="entry name" value="OS-D"/>
    <property type="match status" value="1"/>
</dbReference>
<evidence type="ECO:0000256" key="1">
    <source>
        <dbReference type="SAM" id="SignalP"/>
    </source>
</evidence>
<feature type="chain" id="PRO_5015160047" evidence="1">
    <location>
        <begin position="19"/>
        <end position="130"/>
    </location>
</feature>
<name>A0A2P1ERN5_HOLPA</name>
<proteinExistence type="evidence at transcript level"/>
<dbReference type="InterPro" id="IPR005055">
    <property type="entry name" value="A10/PebIII"/>
</dbReference>
<accession>A0A2P1ERN5</accession>
<sequence length="130" mass="14763">MCKVFILVIIALVVAVTSEKTDDDKEQYTSQYDGIDIPALLANRRLVLGYCKCLLGKGACSPDGAELKRVLPEALETNCVKCSEKHRNGARLVLNHLIDHEAKCWKELEEKFDPEGTYVKKYKEEYKLKD</sequence>
<protein>
    <submittedName>
        <fullName evidence="2">Chemosensory protein 17</fullName>
    </submittedName>
</protein>
<gene>
    <name evidence="2" type="primary">CSP17</name>
</gene>
<dbReference type="InterPro" id="IPR036682">
    <property type="entry name" value="OS_D_A10/PebIII_sf"/>
</dbReference>
<dbReference type="PANTHER" id="PTHR11257:SF12">
    <property type="entry name" value="EJACULATORY BULB-SPECIFIC PROTEIN 3-RELATED"/>
    <property type="match status" value="1"/>
</dbReference>
<dbReference type="EMBL" id="KY849875">
    <property type="protein sequence ID" value="AVM18966.1"/>
    <property type="molecule type" value="mRNA"/>
</dbReference>
<feature type="signal peptide" evidence="1">
    <location>
        <begin position="1"/>
        <end position="18"/>
    </location>
</feature>
<dbReference type="AlphaFoldDB" id="A0A2P1ERN5"/>
<evidence type="ECO:0000313" key="2">
    <source>
        <dbReference type="EMBL" id="AVM18966.1"/>
    </source>
</evidence>
<dbReference type="SUPFAM" id="SSF100910">
    <property type="entry name" value="Chemosensory protein Csp2"/>
    <property type="match status" value="1"/>
</dbReference>
<organism evidence="2">
    <name type="scientific">Holotrichia parallela</name>
    <name type="common">Dark black chafer beetle</name>
    <name type="synonym">Pedinotrichia parallela</name>
    <dbReference type="NCBI Taxonomy" id="93412"/>
    <lineage>
        <taxon>Eukaryota</taxon>
        <taxon>Metazoa</taxon>
        <taxon>Ecdysozoa</taxon>
        <taxon>Arthropoda</taxon>
        <taxon>Hexapoda</taxon>
        <taxon>Insecta</taxon>
        <taxon>Pterygota</taxon>
        <taxon>Neoptera</taxon>
        <taxon>Endopterygota</taxon>
        <taxon>Coleoptera</taxon>
        <taxon>Polyphaga</taxon>
        <taxon>Scarabaeiformia</taxon>
        <taxon>Scarabaeidae</taxon>
        <taxon>Melolonthinae</taxon>
        <taxon>Holotrichia</taxon>
    </lineage>
</organism>
<dbReference type="Gene3D" id="1.10.2080.10">
    <property type="entry name" value="Insect odorant-binding protein A10/Ejaculatory bulb-specific protein 3"/>
    <property type="match status" value="1"/>
</dbReference>
<reference evidence="2" key="1">
    <citation type="submission" date="2017-03" db="EMBL/GenBank/DDBJ databases">
        <title>Antennal transcriptome analysis reveals candidate chemosensory genes involved in chemoreception and degradation in Holotrichia parallela (Coleoptera: Scarabaeidae).</title>
        <authorList>
            <person name="Yi J."/>
            <person name="Wang S."/>
            <person name="Zhang X."/>
            <person name="Pan Y."/>
            <person name="Yang S."/>
            <person name="Zhang J."/>
            <person name="Wang J."/>
            <person name="Xi J."/>
        </authorList>
    </citation>
    <scope>NUCLEOTIDE SEQUENCE</scope>
    <source>
        <tissue evidence="2">Antenna</tissue>
    </source>
</reference>
<dbReference type="PANTHER" id="PTHR11257">
    <property type="entry name" value="CHEMOSENSORY PROTEIN-RELATED"/>
    <property type="match status" value="1"/>
</dbReference>
<keyword evidence="1" id="KW-0732">Signal</keyword>